<proteinExistence type="predicted"/>
<dbReference type="PROSITE" id="PS51257">
    <property type="entry name" value="PROKAR_LIPOPROTEIN"/>
    <property type="match status" value="1"/>
</dbReference>
<dbReference type="GeneID" id="111492442"/>
<dbReference type="Proteomes" id="UP000504608">
    <property type="component" value="Unplaced"/>
</dbReference>
<evidence type="ECO:0000256" key="1">
    <source>
        <dbReference type="SAM" id="MobiDB-lite"/>
    </source>
</evidence>
<name>A0A6J1KBR3_CUCMA</name>
<gene>
    <name evidence="4" type="primary">LOC111492442</name>
</gene>
<dbReference type="RefSeq" id="XP_022997549.1">
    <property type="nucleotide sequence ID" value="XM_023141781.1"/>
</dbReference>
<protein>
    <submittedName>
        <fullName evidence="4">Anther-specific protein BCP1-like</fullName>
    </submittedName>
</protein>
<reference evidence="4" key="1">
    <citation type="submission" date="2025-08" db="UniProtKB">
        <authorList>
            <consortium name="RefSeq"/>
        </authorList>
    </citation>
    <scope>IDENTIFICATION</scope>
    <source>
        <tissue evidence="4">Young leaves</tissue>
    </source>
</reference>
<accession>A0A6J1KBR3</accession>
<evidence type="ECO:0000256" key="2">
    <source>
        <dbReference type="SAM" id="SignalP"/>
    </source>
</evidence>
<dbReference type="AlphaFoldDB" id="A0A6J1KBR3"/>
<keyword evidence="2" id="KW-0732">Signal</keyword>
<dbReference type="KEGG" id="cmax:111492442"/>
<evidence type="ECO:0000313" key="4">
    <source>
        <dbReference type="RefSeq" id="XP_022997549.1"/>
    </source>
</evidence>
<sequence>MARQFVVLALLLFALVGFACAASPAESPKGSANNTDVGDLLAPGADKEIGNTDGGDATDGSDDVVEGPIGGPGVPGGESVPAEAPKSGASAVELSAVAALVAVAGYFFSQV</sequence>
<feature type="chain" id="PRO_5026842454" evidence="2">
    <location>
        <begin position="22"/>
        <end position="111"/>
    </location>
</feature>
<feature type="signal peptide" evidence="2">
    <location>
        <begin position="1"/>
        <end position="21"/>
    </location>
</feature>
<feature type="region of interest" description="Disordered" evidence="1">
    <location>
        <begin position="23"/>
        <end position="85"/>
    </location>
</feature>
<organism evidence="3 4">
    <name type="scientific">Cucurbita maxima</name>
    <name type="common">Pumpkin</name>
    <name type="synonym">Winter squash</name>
    <dbReference type="NCBI Taxonomy" id="3661"/>
    <lineage>
        <taxon>Eukaryota</taxon>
        <taxon>Viridiplantae</taxon>
        <taxon>Streptophyta</taxon>
        <taxon>Embryophyta</taxon>
        <taxon>Tracheophyta</taxon>
        <taxon>Spermatophyta</taxon>
        <taxon>Magnoliopsida</taxon>
        <taxon>eudicotyledons</taxon>
        <taxon>Gunneridae</taxon>
        <taxon>Pentapetalae</taxon>
        <taxon>rosids</taxon>
        <taxon>fabids</taxon>
        <taxon>Cucurbitales</taxon>
        <taxon>Cucurbitaceae</taxon>
        <taxon>Cucurbiteae</taxon>
        <taxon>Cucurbita</taxon>
    </lineage>
</organism>
<keyword evidence="3" id="KW-1185">Reference proteome</keyword>
<evidence type="ECO:0000313" key="3">
    <source>
        <dbReference type="Proteomes" id="UP000504608"/>
    </source>
</evidence>